<dbReference type="Pfam" id="PF13618">
    <property type="entry name" value="Gluconate_2-dh3"/>
    <property type="match status" value="1"/>
</dbReference>
<protein>
    <submittedName>
        <fullName evidence="1">Gluconate 2-dehydrogenase subunit 3</fullName>
        <ecNumber evidence="1">1.1.99.3</ecNumber>
    </submittedName>
</protein>
<keyword evidence="1" id="KW-0560">Oxidoreductase</keyword>
<dbReference type="EC" id="1.1.99.3" evidence="1"/>
<proteinExistence type="predicted"/>
<gene>
    <name evidence="1" type="ORF">LMG29739_04436</name>
</gene>
<keyword evidence="2" id="KW-1185">Reference proteome</keyword>
<accession>A0A6J5EIB8</accession>
<evidence type="ECO:0000313" key="2">
    <source>
        <dbReference type="Proteomes" id="UP000494329"/>
    </source>
</evidence>
<dbReference type="GO" id="GO:0033717">
    <property type="term" value="F:gluconate 2-dehydrogenase (acceptor) activity"/>
    <property type="evidence" value="ECO:0007669"/>
    <property type="project" value="UniProtKB-EC"/>
</dbReference>
<dbReference type="InterPro" id="IPR027056">
    <property type="entry name" value="Gluconate_2DH_su3"/>
</dbReference>
<organism evidence="1 2">
    <name type="scientific">Paraburkholderia solisilvae</name>
    <dbReference type="NCBI Taxonomy" id="624376"/>
    <lineage>
        <taxon>Bacteria</taxon>
        <taxon>Pseudomonadati</taxon>
        <taxon>Pseudomonadota</taxon>
        <taxon>Betaproteobacteria</taxon>
        <taxon>Burkholderiales</taxon>
        <taxon>Burkholderiaceae</taxon>
        <taxon>Paraburkholderia</taxon>
    </lineage>
</organism>
<reference evidence="1 2" key="1">
    <citation type="submission" date="2020-04" db="EMBL/GenBank/DDBJ databases">
        <authorList>
            <person name="De Canck E."/>
        </authorList>
    </citation>
    <scope>NUCLEOTIDE SEQUENCE [LARGE SCALE GENOMIC DNA]</scope>
    <source>
        <strain evidence="1 2">LMG 29739</strain>
    </source>
</reference>
<dbReference type="AlphaFoldDB" id="A0A6J5EIB8"/>
<name>A0A6J5EIB8_9BURK</name>
<sequence length="251" mass="27275">MKNDDQPRRKFLRQVFTILPATAIAPVIVTQEGCTPSHATDNASATAPAATATATAAAAKYSPIFFTAAEWDFVHAAVDELIPADHTGAGALEAGVPEFIDRQMETPYGHGRLWYMQGPFHPEAVPELGYQLGLVPRDIYRHGIEACNAACVRDHGKVFAELSRDTRVQVLEQLEAGKLQLDAVPPKLFFNTLLKNTKEGYFADPMYGGNKGMSGWKMIGFPGARADYADWIDQPGAKYPLGPVSILGEQA</sequence>
<dbReference type="EMBL" id="CADIKF010000039">
    <property type="protein sequence ID" value="CAB3764785.1"/>
    <property type="molecule type" value="Genomic_DNA"/>
</dbReference>
<dbReference type="Proteomes" id="UP000494329">
    <property type="component" value="Unassembled WGS sequence"/>
</dbReference>
<dbReference type="RefSeq" id="WP_175113244.1">
    <property type="nucleotide sequence ID" value="NZ_CADIKF010000039.1"/>
</dbReference>
<evidence type="ECO:0000313" key="1">
    <source>
        <dbReference type="EMBL" id="CAB3764785.1"/>
    </source>
</evidence>